<accession>X1JFR4</accession>
<evidence type="ECO:0000256" key="1">
    <source>
        <dbReference type="SAM" id="MobiDB-lite"/>
    </source>
</evidence>
<dbReference type="EMBL" id="BARU01026938">
    <property type="protein sequence ID" value="GAH68593.1"/>
    <property type="molecule type" value="Genomic_DNA"/>
</dbReference>
<feature type="compositionally biased region" description="Polar residues" evidence="1">
    <location>
        <begin position="21"/>
        <end position="30"/>
    </location>
</feature>
<gene>
    <name evidence="2" type="ORF">S03H2_43217</name>
</gene>
<organism evidence="2">
    <name type="scientific">marine sediment metagenome</name>
    <dbReference type="NCBI Taxonomy" id="412755"/>
    <lineage>
        <taxon>unclassified sequences</taxon>
        <taxon>metagenomes</taxon>
        <taxon>ecological metagenomes</taxon>
    </lineage>
</organism>
<feature type="region of interest" description="Disordered" evidence="1">
    <location>
        <begin position="1"/>
        <end position="30"/>
    </location>
</feature>
<sequence>DPKFQIENIAKDADPEHPVTGTGQPTSGGA</sequence>
<reference evidence="2" key="1">
    <citation type="journal article" date="2014" name="Front. Microbiol.">
        <title>High frequency of phylogenetically diverse reductive dehalogenase-homologous genes in deep subseafloor sedimentary metagenomes.</title>
        <authorList>
            <person name="Kawai M."/>
            <person name="Futagami T."/>
            <person name="Toyoda A."/>
            <person name="Takaki Y."/>
            <person name="Nishi S."/>
            <person name="Hori S."/>
            <person name="Arai W."/>
            <person name="Tsubouchi T."/>
            <person name="Morono Y."/>
            <person name="Uchiyama I."/>
            <person name="Ito T."/>
            <person name="Fujiyama A."/>
            <person name="Inagaki F."/>
            <person name="Takami H."/>
        </authorList>
    </citation>
    <scope>NUCLEOTIDE SEQUENCE</scope>
    <source>
        <strain evidence="2">Expedition CK06-06</strain>
    </source>
</reference>
<evidence type="ECO:0000313" key="2">
    <source>
        <dbReference type="EMBL" id="GAH68593.1"/>
    </source>
</evidence>
<name>X1JFR4_9ZZZZ</name>
<proteinExistence type="predicted"/>
<protein>
    <submittedName>
        <fullName evidence="2">Uncharacterized protein</fullName>
    </submittedName>
</protein>
<comment type="caution">
    <text evidence="2">The sequence shown here is derived from an EMBL/GenBank/DDBJ whole genome shotgun (WGS) entry which is preliminary data.</text>
</comment>
<feature type="non-terminal residue" evidence="2">
    <location>
        <position position="1"/>
    </location>
</feature>
<feature type="compositionally biased region" description="Basic and acidic residues" evidence="1">
    <location>
        <begin position="1"/>
        <end position="17"/>
    </location>
</feature>
<dbReference type="AlphaFoldDB" id="X1JFR4"/>